<dbReference type="Proteomes" id="UP000000321">
    <property type="component" value="Unassembled WGS sequence"/>
</dbReference>
<evidence type="ECO:0000259" key="6">
    <source>
        <dbReference type="Pfam" id="PF03404"/>
    </source>
</evidence>
<dbReference type="InterPro" id="IPR014756">
    <property type="entry name" value="Ig_E-set"/>
</dbReference>
<dbReference type="GO" id="GO:0020037">
    <property type="term" value="F:heme binding"/>
    <property type="evidence" value="ECO:0007669"/>
    <property type="project" value="TreeGrafter"/>
</dbReference>
<dbReference type="SUPFAM" id="SSF81296">
    <property type="entry name" value="E set domains"/>
    <property type="match status" value="1"/>
</dbReference>
<name>Q1YN56_AURMS</name>
<dbReference type="FunFam" id="2.60.40.650:FF:000004">
    <property type="entry name" value="Sulfite oxidase, putative"/>
    <property type="match status" value="1"/>
</dbReference>
<dbReference type="BioCyc" id="AURANTIMONAS:SI859A1_01988-MONOMER"/>
<dbReference type="HOGENOM" id="CLU_003827_5_5_5"/>
<dbReference type="Pfam" id="PF00174">
    <property type="entry name" value="Oxidored_molyb"/>
    <property type="match status" value="1"/>
</dbReference>
<dbReference type="EC" id="1.8.3.1" evidence="7"/>
<dbReference type="InterPro" id="IPR006311">
    <property type="entry name" value="TAT_signal"/>
</dbReference>
<evidence type="ECO:0000256" key="1">
    <source>
        <dbReference type="ARBA" id="ARBA00001924"/>
    </source>
</evidence>
<evidence type="ECO:0000313" key="7">
    <source>
        <dbReference type="EMBL" id="EAS51175.1"/>
    </source>
</evidence>
<keyword evidence="8" id="KW-1185">Reference proteome</keyword>
<feature type="domain" description="Oxidoreductase molybdopterin-binding" evidence="5">
    <location>
        <begin position="135"/>
        <end position="297"/>
    </location>
</feature>
<evidence type="ECO:0000313" key="8">
    <source>
        <dbReference type="Proteomes" id="UP000000321"/>
    </source>
</evidence>
<dbReference type="GO" id="GO:0006790">
    <property type="term" value="P:sulfur compound metabolic process"/>
    <property type="evidence" value="ECO:0007669"/>
    <property type="project" value="TreeGrafter"/>
</dbReference>
<dbReference type="GO" id="GO:0008482">
    <property type="term" value="F:sulfite oxidase activity"/>
    <property type="evidence" value="ECO:0007669"/>
    <property type="project" value="UniProtKB-EC"/>
</dbReference>
<dbReference type="AlphaFoldDB" id="Q1YN56"/>
<dbReference type="PANTHER" id="PTHR19372:SF7">
    <property type="entry name" value="SULFITE OXIDASE, MITOCHONDRIAL"/>
    <property type="match status" value="1"/>
</dbReference>
<organism evidence="7 8">
    <name type="scientific">Aurantimonas manganoxydans (strain ATCC BAA-1229 / DSM 21871 / SI85-9A1)</name>
    <dbReference type="NCBI Taxonomy" id="287752"/>
    <lineage>
        <taxon>Bacteria</taxon>
        <taxon>Pseudomonadati</taxon>
        <taxon>Pseudomonadota</taxon>
        <taxon>Alphaproteobacteria</taxon>
        <taxon>Hyphomicrobiales</taxon>
        <taxon>Aurantimonadaceae</taxon>
        <taxon>Aurantimonas</taxon>
    </lineage>
</organism>
<proteinExistence type="predicted"/>
<dbReference type="InterPro" id="IPR005066">
    <property type="entry name" value="MoCF_OxRdtse_dimer"/>
</dbReference>
<evidence type="ECO:0000256" key="2">
    <source>
        <dbReference type="ARBA" id="ARBA00022505"/>
    </source>
</evidence>
<dbReference type="Pfam" id="PF03404">
    <property type="entry name" value="Mo-co_dimer"/>
    <property type="match status" value="1"/>
</dbReference>
<evidence type="ECO:0000259" key="5">
    <source>
        <dbReference type="Pfam" id="PF00174"/>
    </source>
</evidence>
<feature type="domain" description="Moybdenum cofactor oxidoreductase dimerisation" evidence="6">
    <location>
        <begin position="316"/>
        <end position="433"/>
    </location>
</feature>
<dbReference type="EMBL" id="AAPJ01000001">
    <property type="protein sequence ID" value="EAS51175.1"/>
    <property type="molecule type" value="Genomic_DNA"/>
</dbReference>
<comment type="cofactor">
    <cofactor evidence="1">
        <name>Mo-molybdopterin</name>
        <dbReference type="ChEBI" id="CHEBI:71302"/>
    </cofactor>
</comment>
<protein>
    <submittedName>
        <fullName evidence="7">Sulfur oxidation molybdopterin C protein, SoxC</fullName>
        <ecNumber evidence="7">1.8.3.1</ecNumber>
    </submittedName>
</protein>
<gene>
    <name evidence="7" type="ORF">SI859A1_01988</name>
</gene>
<dbReference type="InterPro" id="IPR036374">
    <property type="entry name" value="OxRdtase_Mopterin-bd_sf"/>
</dbReference>
<sequence>MPHDICKISYIYMSGGMRMSDGPGTSERGLSRRNLLKRGLAIGGTAAAGLAGLRSAAAASAGGDPAITEIQDWNRYLGEGVVTRPYGTPSPFEAHVVRRDVSWLTADATSSVSFTPLHELEGIITPNGLCFERHHAGVAEVPPDEHRLMINGLVDRPLVFTMEDIKRFPRENRVYFLECAANSGMEWRGAQLNGCQFTHGMVHCVMYTGTPLRYLLEEAGVKTAGKWLLAEGADAAAMTRSIPMEKALDDCLVAWKMNGEALRPEQGYPVRLVVPGWEGNMWVKWLRRLEVGDQPWEQREETSKYTDLLANGTARKFTWGMEVKSVITNPSPQAPITHGRGRTVLSGLAWSGNGRIKRVDVSLDGGRNWHAARIDGPSLPMALHRFYYDFDWDGSELLLQSRAMDEEGFVQPTKSALRTVRGENSIYHNNGIQTWHLNAEGGLENVEVS</sequence>
<dbReference type="PRINTS" id="PR00407">
    <property type="entry name" value="EUMOPTERIN"/>
</dbReference>
<dbReference type="SUPFAM" id="SSF56524">
    <property type="entry name" value="Oxidoreductase molybdopterin-binding domain"/>
    <property type="match status" value="1"/>
</dbReference>
<dbReference type="NCBIfam" id="TIGR04555">
    <property type="entry name" value="sulfite_DH_soxC"/>
    <property type="match status" value="1"/>
</dbReference>
<evidence type="ECO:0000256" key="4">
    <source>
        <dbReference type="ARBA" id="ARBA00023002"/>
    </source>
</evidence>
<reference evidence="7 8" key="1">
    <citation type="journal article" date="2008" name="Appl. Environ. Microbiol.">
        <title>Genomic insights into Mn(II) oxidation by the marine alphaproteobacterium Aurantimonas sp. strain SI85-9A1.</title>
        <authorList>
            <person name="Dick G.J."/>
            <person name="Podell S."/>
            <person name="Johnson H.A."/>
            <person name="Rivera-Espinoza Y."/>
            <person name="Bernier-Latmani R."/>
            <person name="McCarthy J.K."/>
            <person name="Torpey J.W."/>
            <person name="Clement B.G."/>
            <person name="Gaasterland T."/>
            <person name="Tebo B.M."/>
        </authorList>
    </citation>
    <scope>NUCLEOTIDE SEQUENCE [LARGE SCALE GENOMIC DNA]</scope>
    <source>
        <strain evidence="7 8">SI85-9A1</strain>
    </source>
</reference>
<dbReference type="InterPro" id="IPR030835">
    <property type="entry name" value="Sulfite_DH_SoxC"/>
</dbReference>
<dbReference type="Gene3D" id="3.90.420.10">
    <property type="entry name" value="Oxidoreductase, molybdopterin-binding domain"/>
    <property type="match status" value="1"/>
</dbReference>
<keyword evidence="2" id="KW-0500">Molybdenum</keyword>
<dbReference type="InterPro" id="IPR008335">
    <property type="entry name" value="Mopterin_OxRdtase_euk"/>
</dbReference>
<keyword evidence="3" id="KW-0479">Metal-binding</keyword>
<dbReference type="FunFam" id="3.90.420.10:FF:000006">
    <property type="entry name" value="Sulfur dehydrogenase subunit SoxC"/>
    <property type="match status" value="1"/>
</dbReference>
<keyword evidence="4 7" id="KW-0560">Oxidoreductase</keyword>
<dbReference type="PANTHER" id="PTHR19372">
    <property type="entry name" value="SULFITE REDUCTASE"/>
    <property type="match status" value="1"/>
</dbReference>
<dbReference type="PROSITE" id="PS51318">
    <property type="entry name" value="TAT"/>
    <property type="match status" value="1"/>
</dbReference>
<dbReference type="GO" id="GO:0043546">
    <property type="term" value="F:molybdopterin cofactor binding"/>
    <property type="evidence" value="ECO:0007669"/>
    <property type="project" value="TreeGrafter"/>
</dbReference>
<dbReference type="GO" id="GO:0030151">
    <property type="term" value="F:molybdenum ion binding"/>
    <property type="evidence" value="ECO:0007669"/>
    <property type="project" value="InterPro"/>
</dbReference>
<accession>Q1YN56</accession>
<comment type="caution">
    <text evidence="7">The sequence shown here is derived from an EMBL/GenBank/DDBJ whole genome shotgun (WGS) entry which is preliminary data.</text>
</comment>
<dbReference type="InterPro" id="IPR000572">
    <property type="entry name" value="OxRdtase_Mopterin-bd_dom"/>
</dbReference>
<evidence type="ECO:0000256" key="3">
    <source>
        <dbReference type="ARBA" id="ARBA00022723"/>
    </source>
</evidence>
<dbReference type="Gene3D" id="2.60.40.650">
    <property type="match status" value="1"/>
</dbReference>